<keyword evidence="3" id="KW-0687">Ribonucleoprotein</keyword>
<dbReference type="STRING" id="1432307.W9C7S3"/>
<evidence type="ECO:0000313" key="5">
    <source>
        <dbReference type="EMBL" id="ESZ91808.1"/>
    </source>
</evidence>
<dbReference type="InterPro" id="IPR001911">
    <property type="entry name" value="Ribosomal_bS21"/>
</dbReference>
<dbReference type="PANTHER" id="PTHR41237">
    <property type="entry name" value="37S RIBOSOMAL PROTEIN MRP21, MITOCHONDRIAL"/>
    <property type="match status" value="1"/>
</dbReference>
<evidence type="ECO:0000256" key="1">
    <source>
        <dbReference type="ARBA" id="ARBA00006640"/>
    </source>
</evidence>
<dbReference type="OrthoDB" id="2501249at2759"/>
<evidence type="ECO:0008006" key="7">
    <source>
        <dbReference type="Google" id="ProtNLM"/>
    </source>
</evidence>
<comment type="caution">
    <text evidence="5">The sequence shown here is derived from an EMBL/GenBank/DDBJ whole genome shotgun (WGS) entry which is preliminary data.</text>
</comment>
<dbReference type="GO" id="GO:0005763">
    <property type="term" value="C:mitochondrial small ribosomal subunit"/>
    <property type="evidence" value="ECO:0007669"/>
    <property type="project" value="TreeGrafter"/>
</dbReference>
<comment type="similarity">
    <text evidence="1">Belongs to the bacterial ribosomal protein bS21 family.</text>
</comment>
<dbReference type="AlphaFoldDB" id="W9C7S3"/>
<evidence type="ECO:0000313" key="6">
    <source>
        <dbReference type="Proteomes" id="UP000019487"/>
    </source>
</evidence>
<organism evidence="5 6">
    <name type="scientific">Sclerotinia borealis (strain F-4128)</name>
    <dbReference type="NCBI Taxonomy" id="1432307"/>
    <lineage>
        <taxon>Eukaryota</taxon>
        <taxon>Fungi</taxon>
        <taxon>Dikarya</taxon>
        <taxon>Ascomycota</taxon>
        <taxon>Pezizomycotina</taxon>
        <taxon>Leotiomycetes</taxon>
        <taxon>Helotiales</taxon>
        <taxon>Sclerotiniaceae</taxon>
        <taxon>Sclerotinia</taxon>
    </lineage>
</organism>
<dbReference type="EMBL" id="AYSA01000455">
    <property type="protein sequence ID" value="ESZ91808.1"/>
    <property type="molecule type" value="Genomic_DNA"/>
</dbReference>
<dbReference type="GO" id="GO:0070124">
    <property type="term" value="P:mitochondrial translational initiation"/>
    <property type="evidence" value="ECO:0007669"/>
    <property type="project" value="TreeGrafter"/>
</dbReference>
<sequence length="298" mass="33231">MELRNIGTTAYRSSMRDFPFAQLLQSHKQTITTRIPISHRALSTTSRTYAILPQPTTRTQFAQNSPSSSSSPSPSSPETPNLFKPSSRTPPAPKEDTLESIGSGSISQSLSWMLPNRTARSNYTPSRAQMENATTPPISNASATSSPQLSSSALLNQISNPSSSYPSSRNRYSPMQNPFGNMIIPNKKSTSTSFSELQEEVAAALPYNPPPRAPMRLTPRTGRTVDINSSNVDLSRGIRMLEASCAINKVRHDHTHQRFYERAGMKRKRLHRQRWRNNFLEGFKGIVGRVKQLKNQGW</sequence>
<dbReference type="HOGENOM" id="CLU_934337_0_0_1"/>
<name>W9C7S3_SCLBF</name>
<dbReference type="GO" id="GO:0003735">
    <property type="term" value="F:structural constituent of ribosome"/>
    <property type="evidence" value="ECO:0007669"/>
    <property type="project" value="InterPro"/>
</dbReference>
<feature type="compositionally biased region" description="Low complexity" evidence="4">
    <location>
        <begin position="139"/>
        <end position="151"/>
    </location>
</feature>
<reference evidence="5 6" key="1">
    <citation type="journal article" date="2014" name="Genome Announc.">
        <title>Draft genome sequence of Sclerotinia borealis, a psychrophilic plant pathogenic fungus.</title>
        <authorList>
            <person name="Mardanov A.V."/>
            <person name="Beletsky A.V."/>
            <person name="Kadnikov V.V."/>
            <person name="Ignatov A.N."/>
            <person name="Ravin N.V."/>
        </authorList>
    </citation>
    <scope>NUCLEOTIDE SEQUENCE [LARGE SCALE GENOMIC DNA]</scope>
    <source>
        <strain evidence="6">F-4157</strain>
    </source>
</reference>
<feature type="region of interest" description="Disordered" evidence="4">
    <location>
        <begin position="55"/>
        <end position="104"/>
    </location>
</feature>
<dbReference type="PANTHER" id="PTHR41237:SF1">
    <property type="entry name" value="SMALL RIBOSOMAL SUBUNIT PROTEIN BS21M"/>
    <property type="match status" value="1"/>
</dbReference>
<evidence type="ECO:0000256" key="4">
    <source>
        <dbReference type="SAM" id="MobiDB-lite"/>
    </source>
</evidence>
<feature type="compositionally biased region" description="Polar residues" evidence="4">
    <location>
        <begin position="119"/>
        <end position="138"/>
    </location>
</feature>
<keyword evidence="6" id="KW-1185">Reference proteome</keyword>
<dbReference type="Pfam" id="PF01165">
    <property type="entry name" value="Ribosomal_S21"/>
    <property type="match status" value="1"/>
</dbReference>
<evidence type="ECO:0000256" key="3">
    <source>
        <dbReference type="ARBA" id="ARBA00023274"/>
    </source>
</evidence>
<accession>W9C7S3</accession>
<feature type="compositionally biased region" description="Polar residues" evidence="4">
    <location>
        <begin position="55"/>
        <end position="64"/>
    </location>
</feature>
<dbReference type="Proteomes" id="UP000019487">
    <property type="component" value="Unassembled WGS sequence"/>
</dbReference>
<proteinExistence type="inferred from homology"/>
<protein>
    <recommendedName>
        <fullName evidence="7">Ribosomal protein S21</fullName>
    </recommendedName>
</protein>
<dbReference type="InterPro" id="IPR052837">
    <property type="entry name" value="Mitoribosomal_bS21"/>
</dbReference>
<keyword evidence="2" id="KW-0689">Ribosomal protein</keyword>
<feature type="region of interest" description="Disordered" evidence="4">
    <location>
        <begin position="119"/>
        <end position="151"/>
    </location>
</feature>
<gene>
    <name evidence="5" type="ORF">SBOR_7803</name>
</gene>
<evidence type="ECO:0000256" key="2">
    <source>
        <dbReference type="ARBA" id="ARBA00022980"/>
    </source>
</evidence>